<comment type="caution">
    <text evidence="2">The sequence shown here is derived from an EMBL/GenBank/DDBJ whole genome shotgun (WGS) entry which is preliminary data.</text>
</comment>
<name>A0AA40KQU2_9HYME</name>
<keyword evidence="1" id="KW-0732">Signal</keyword>
<evidence type="ECO:0000313" key="3">
    <source>
        <dbReference type="Proteomes" id="UP001177670"/>
    </source>
</evidence>
<keyword evidence="3" id="KW-1185">Reference proteome</keyword>
<dbReference type="EMBL" id="JAHYIQ010000008">
    <property type="protein sequence ID" value="KAK1129388.1"/>
    <property type="molecule type" value="Genomic_DNA"/>
</dbReference>
<dbReference type="AlphaFoldDB" id="A0AA40KQU2"/>
<feature type="signal peptide" evidence="1">
    <location>
        <begin position="1"/>
        <end position="18"/>
    </location>
</feature>
<dbReference type="Proteomes" id="UP001177670">
    <property type="component" value="Unassembled WGS sequence"/>
</dbReference>
<feature type="chain" id="PRO_5041246696" description="Peroxidase" evidence="1">
    <location>
        <begin position="19"/>
        <end position="131"/>
    </location>
</feature>
<proteinExistence type="predicted"/>
<protein>
    <recommendedName>
        <fullName evidence="4">Peroxidase</fullName>
    </recommendedName>
</protein>
<accession>A0AA40KQU2</accession>
<evidence type="ECO:0008006" key="4">
    <source>
        <dbReference type="Google" id="ProtNLM"/>
    </source>
</evidence>
<sequence length="131" mass="14394">MAFKFNLLLLPQMFLTFAGKHLNFLEGIPDCKLVNLQTGFSGGSGRTFGEFYPKNSILECFGSKNSSGTLGDPLNLAVISFHERRILSLGDFFVEAGLNENLVTPQPQAQIPAKVNPFYGRRTRFCGLSSA</sequence>
<gene>
    <name evidence="2" type="ORF">K0M31_019121</name>
</gene>
<organism evidence="2 3">
    <name type="scientific">Melipona bicolor</name>
    <dbReference type="NCBI Taxonomy" id="60889"/>
    <lineage>
        <taxon>Eukaryota</taxon>
        <taxon>Metazoa</taxon>
        <taxon>Ecdysozoa</taxon>
        <taxon>Arthropoda</taxon>
        <taxon>Hexapoda</taxon>
        <taxon>Insecta</taxon>
        <taxon>Pterygota</taxon>
        <taxon>Neoptera</taxon>
        <taxon>Endopterygota</taxon>
        <taxon>Hymenoptera</taxon>
        <taxon>Apocrita</taxon>
        <taxon>Aculeata</taxon>
        <taxon>Apoidea</taxon>
        <taxon>Anthophila</taxon>
        <taxon>Apidae</taxon>
        <taxon>Melipona</taxon>
    </lineage>
</organism>
<reference evidence="2" key="1">
    <citation type="submission" date="2021-10" db="EMBL/GenBank/DDBJ databases">
        <title>Melipona bicolor Genome sequencing and assembly.</title>
        <authorList>
            <person name="Araujo N.S."/>
            <person name="Arias M.C."/>
        </authorList>
    </citation>
    <scope>NUCLEOTIDE SEQUENCE</scope>
    <source>
        <strain evidence="2">USP_2M_L1-L4_2017</strain>
        <tissue evidence="2">Whole body</tissue>
    </source>
</reference>
<evidence type="ECO:0000313" key="2">
    <source>
        <dbReference type="EMBL" id="KAK1129388.1"/>
    </source>
</evidence>
<evidence type="ECO:0000256" key="1">
    <source>
        <dbReference type="SAM" id="SignalP"/>
    </source>
</evidence>